<dbReference type="Proteomes" id="UP000492821">
    <property type="component" value="Unassembled WGS sequence"/>
</dbReference>
<keyword evidence="4" id="KW-0175">Coiled coil</keyword>
<accession>A0A7E4ZX07</accession>
<dbReference type="GO" id="GO:0003700">
    <property type="term" value="F:DNA-binding transcription factor activity"/>
    <property type="evidence" value="ECO:0007669"/>
    <property type="project" value="InterPro"/>
</dbReference>
<feature type="domain" description="BZIP" evidence="5">
    <location>
        <begin position="72"/>
        <end position="130"/>
    </location>
</feature>
<keyword evidence="2" id="KW-0238">DNA-binding</keyword>
<keyword evidence="6" id="KW-1185">Reference proteome</keyword>
<dbReference type="Gene3D" id="1.20.5.170">
    <property type="match status" value="1"/>
</dbReference>
<dbReference type="PROSITE" id="PS50217">
    <property type="entry name" value="BZIP"/>
    <property type="match status" value="1"/>
</dbReference>
<organism evidence="6 7">
    <name type="scientific">Panagrellus redivivus</name>
    <name type="common">Microworm</name>
    <dbReference type="NCBI Taxonomy" id="6233"/>
    <lineage>
        <taxon>Eukaryota</taxon>
        <taxon>Metazoa</taxon>
        <taxon>Ecdysozoa</taxon>
        <taxon>Nematoda</taxon>
        <taxon>Chromadorea</taxon>
        <taxon>Rhabditida</taxon>
        <taxon>Tylenchina</taxon>
        <taxon>Panagrolaimomorpha</taxon>
        <taxon>Panagrolaimoidea</taxon>
        <taxon>Panagrolaimidae</taxon>
        <taxon>Panagrellus</taxon>
    </lineage>
</organism>
<evidence type="ECO:0000256" key="4">
    <source>
        <dbReference type="SAM" id="Coils"/>
    </source>
</evidence>
<dbReference type="InterPro" id="IPR046347">
    <property type="entry name" value="bZIP_sf"/>
</dbReference>
<feature type="coiled-coil region" evidence="4">
    <location>
        <begin position="92"/>
        <end position="119"/>
    </location>
</feature>
<evidence type="ECO:0000259" key="5">
    <source>
        <dbReference type="PROSITE" id="PS50217"/>
    </source>
</evidence>
<evidence type="ECO:0000256" key="1">
    <source>
        <dbReference type="ARBA" id="ARBA00023015"/>
    </source>
</evidence>
<dbReference type="PROSITE" id="PS00036">
    <property type="entry name" value="BZIP_BASIC"/>
    <property type="match status" value="1"/>
</dbReference>
<evidence type="ECO:0000313" key="6">
    <source>
        <dbReference type="Proteomes" id="UP000492821"/>
    </source>
</evidence>
<keyword evidence="1" id="KW-0805">Transcription regulation</keyword>
<reference evidence="6" key="1">
    <citation type="journal article" date="2013" name="Genetics">
        <title>The draft genome and transcriptome of Panagrellus redivivus are shaped by the harsh demands of a free-living lifestyle.</title>
        <authorList>
            <person name="Srinivasan J."/>
            <person name="Dillman A.R."/>
            <person name="Macchietto M.G."/>
            <person name="Heikkinen L."/>
            <person name="Lakso M."/>
            <person name="Fracchia K.M."/>
            <person name="Antoshechkin I."/>
            <person name="Mortazavi A."/>
            <person name="Wong G."/>
            <person name="Sternberg P.W."/>
        </authorList>
    </citation>
    <scope>NUCLEOTIDE SEQUENCE [LARGE SCALE GENOMIC DNA]</scope>
    <source>
        <strain evidence="6">MT8872</strain>
    </source>
</reference>
<dbReference type="WBParaSite" id="Pan_g22732.t1">
    <property type="protein sequence ID" value="Pan_g22732.t1"/>
    <property type="gene ID" value="Pan_g22732"/>
</dbReference>
<dbReference type="InterPro" id="IPR004827">
    <property type="entry name" value="bZIP"/>
</dbReference>
<evidence type="ECO:0000256" key="3">
    <source>
        <dbReference type="ARBA" id="ARBA00023163"/>
    </source>
</evidence>
<dbReference type="Pfam" id="PF03131">
    <property type="entry name" value="bZIP_Maf"/>
    <property type="match status" value="1"/>
</dbReference>
<keyword evidence="3" id="KW-0804">Transcription</keyword>
<protein>
    <submittedName>
        <fullName evidence="7">BZIP domain-containing protein</fullName>
    </submittedName>
</protein>
<reference evidence="7" key="2">
    <citation type="submission" date="2020-10" db="UniProtKB">
        <authorList>
            <consortium name="WormBaseParasite"/>
        </authorList>
    </citation>
    <scope>IDENTIFICATION</scope>
</reference>
<dbReference type="AlphaFoldDB" id="A0A7E4ZX07"/>
<dbReference type="GO" id="GO:0003677">
    <property type="term" value="F:DNA binding"/>
    <property type="evidence" value="ECO:0007669"/>
    <property type="project" value="UniProtKB-KW"/>
</dbReference>
<evidence type="ECO:0000256" key="2">
    <source>
        <dbReference type="ARBA" id="ARBA00023125"/>
    </source>
</evidence>
<dbReference type="InterPro" id="IPR004826">
    <property type="entry name" value="bZIP_Maf"/>
</dbReference>
<dbReference type="SUPFAM" id="SSF57959">
    <property type="entry name" value="Leucine zipper domain"/>
    <property type="match status" value="1"/>
</dbReference>
<name>A0A7E4ZX07_PANRE</name>
<sequence>MLQCLFSYCLPYILPYFQWSFYHFIDYVIQEVRTELSLEKMMASICGVVAPKPARSIEYPENEAIPPLTSDRKRLQNRLAARKYRNKRADALNKRKSELAELRKKQDRLKAEETSLAAEILECKLLLKEKVNIDLAEDVRI</sequence>
<evidence type="ECO:0000313" key="7">
    <source>
        <dbReference type="WBParaSite" id="Pan_g22732.t1"/>
    </source>
</evidence>
<proteinExistence type="predicted"/>